<feature type="compositionally biased region" description="Polar residues" evidence="2">
    <location>
        <begin position="20"/>
        <end position="35"/>
    </location>
</feature>
<keyword evidence="1" id="KW-0175">Coiled coil</keyword>
<evidence type="ECO:0000313" key="3">
    <source>
        <dbReference type="EMBL" id="OBT99384.2"/>
    </source>
</evidence>
<dbReference type="AlphaFoldDB" id="A0A1B8GU62"/>
<feature type="compositionally biased region" description="Polar residues" evidence="2">
    <location>
        <begin position="668"/>
        <end position="686"/>
    </location>
</feature>
<dbReference type="RefSeq" id="XP_018133117.2">
    <property type="nucleotide sequence ID" value="XM_018272051.2"/>
</dbReference>
<name>A0A1B8GU62_9PEZI</name>
<feature type="region of interest" description="Disordered" evidence="2">
    <location>
        <begin position="188"/>
        <end position="216"/>
    </location>
</feature>
<feature type="compositionally biased region" description="Polar residues" evidence="2">
    <location>
        <begin position="82"/>
        <end position="93"/>
    </location>
</feature>
<keyword evidence="4" id="KW-1185">Reference proteome</keyword>
<reference evidence="4" key="2">
    <citation type="journal article" date="2018" name="Nat. Commun.">
        <title>Extreme sensitivity to ultraviolet light in the fungal pathogen causing white-nose syndrome of bats.</title>
        <authorList>
            <person name="Palmer J.M."/>
            <person name="Drees K.P."/>
            <person name="Foster J.T."/>
            <person name="Lindner D.L."/>
        </authorList>
    </citation>
    <scope>NUCLEOTIDE SEQUENCE [LARGE SCALE GENOMIC DNA]</scope>
    <source>
        <strain evidence="4">UAMH 10579</strain>
    </source>
</reference>
<gene>
    <name evidence="3" type="ORF">VE01_02543</name>
</gene>
<dbReference type="GeneID" id="28835929"/>
<proteinExistence type="predicted"/>
<feature type="region of interest" description="Disordered" evidence="2">
    <location>
        <begin position="660"/>
        <end position="698"/>
    </location>
</feature>
<dbReference type="Proteomes" id="UP000091956">
    <property type="component" value="Unassembled WGS sequence"/>
</dbReference>
<protein>
    <submittedName>
        <fullName evidence="3">Uncharacterized protein</fullName>
    </submittedName>
</protein>
<accession>A0A1B8GU62</accession>
<evidence type="ECO:0000256" key="2">
    <source>
        <dbReference type="SAM" id="MobiDB-lite"/>
    </source>
</evidence>
<dbReference type="STRING" id="342668.A0A1B8GU62"/>
<feature type="compositionally biased region" description="Basic and acidic residues" evidence="2">
    <location>
        <begin position="687"/>
        <end position="698"/>
    </location>
</feature>
<reference evidence="3 4" key="1">
    <citation type="submission" date="2016-03" db="EMBL/GenBank/DDBJ databases">
        <title>Comparative genomics of Pseudogymnoascus destructans, the fungus causing white-nose syndrome of bats.</title>
        <authorList>
            <person name="Palmer J.M."/>
            <person name="Drees K.P."/>
            <person name="Foster J.T."/>
            <person name="Lindner D.L."/>
        </authorList>
    </citation>
    <scope>NUCLEOTIDE SEQUENCE [LARGE SCALE GENOMIC DNA]</scope>
    <source>
        <strain evidence="3 4">UAMH 10579</strain>
    </source>
</reference>
<evidence type="ECO:0000256" key="1">
    <source>
        <dbReference type="SAM" id="Coils"/>
    </source>
</evidence>
<evidence type="ECO:0000313" key="4">
    <source>
        <dbReference type="Proteomes" id="UP000091956"/>
    </source>
</evidence>
<organism evidence="3 4">
    <name type="scientific">Pseudogymnoascus verrucosus</name>
    <dbReference type="NCBI Taxonomy" id="342668"/>
    <lineage>
        <taxon>Eukaryota</taxon>
        <taxon>Fungi</taxon>
        <taxon>Dikarya</taxon>
        <taxon>Ascomycota</taxon>
        <taxon>Pezizomycotina</taxon>
        <taxon>Leotiomycetes</taxon>
        <taxon>Thelebolales</taxon>
        <taxon>Thelebolaceae</taxon>
        <taxon>Pseudogymnoascus</taxon>
    </lineage>
</organism>
<feature type="coiled-coil region" evidence="1">
    <location>
        <begin position="244"/>
        <end position="331"/>
    </location>
</feature>
<sequence length="698" mass="78422">MLQNHHSVRALITRHDQERTSFQSGVNNLARSFSKSIRLGRTSSQQDSTTTNTRMSPLRDSRRAARRSSLAPDGGEQHDTNGHTSTQPSNTTSRQRDDMSSAAEIETYIGPLTKELRAASQQLLNAEKAVKAVSDSCIQYADEITQIPLVQKRFEELRGQIVDKDATISNQKIALDVLEQRASDKEQAAKSEVAANRAEKERLQSEKEDILRQREADDEKLRAREEKLRVEAVNELSRLKGVQDREFIAQRKILERDLEKKEKEQAGKVRKLEATSKKALDTINELKLQVETQRNELIVMAGKFEDLDKAKDMYKMEKEQLAMKLEDLQKEFSLSSKPLEYYNGEFLKISTKIQAISSQYLARKLSNEEMRNLPAKISASDSAFTSVPLSNSETSLQLRTAHAQRVISDAVYNTVWRHFSSDITSDDLRLSTFIEKMGSAVAKSDGSGRSADVWRAVTVRTLESLSTTETRRQEGILQEAGTAKSFKCREDKLVNLVLSILGSLVDPPSLPQFKADLLDIARDAISVWTSAQSDERTFTINSTLNQENKRDWNVAALDYDSLYADGGPQQVVESKPFTEVFTLFPIIIATKRVQAPKAATGPPGSWPEQDQQALGKEVTLIHNGLGLPQESEMVQRGIEEVEDKKRLRLELDELLVQEMAEKGRGHSRNNSTVVTASGPSSPIQRWSENRRNGHPTEI</sequence>
<dbReference type="EMBL" id="KV460213">
    <property type="protein sequence ID" value="OBT99384.2"/>
    <property type="molecule type" value="Genomic_DNA"/>
</dbReference>
<feature type="region of interest" description="Disordered" evidence="2">
    <location>
        <begin position="1"/>
        <end position="100"/>
    </location>
</feature>
<feature type="compositionally biased region" description="Low complexity" evidence="2">
    <location>
        <begin position="42"/>
        <end position="56"/>
    </location>
</feature>
<feature type="compositionally biased region" description="Basic and acidic residues" evidence="2">
    <location>
        <begin position="197"/>
        <end position="216"/>
    </location>
</feature>